<dbReference type="AlphaFoldDB" id="A0A9X1L337"/>
<dbReference type="Pfam" id="PF13568">
    <property type="entry name" value="OMP_b-brl_2"/>
    <property type="match status" value="1"/>
</dbReference>
<keyword evidence="2" id="KW-0732">Signal</keyword>
<dbReference type="EMBL" id="JAIXNE010000007">
    <property type="protein sequence ID" value="MCA6078841.1"/>
    <property type="molecule type" value="Genomic_DNA"/>
</dbReference>
<feature type="transmembrane region" description="Helical" evidence="1">
    <location>
        <begin position="118"/>
        <end position="141"/>
    </location>
</feature>
<feature type="signal peptide" evidence="2">
    <location>
        <begin position="1"/>
        <end position="20"/>
    </location>
</feature>
<sequence>MKKFMYLIVSLCLLSIPAMSQFASSKYKSSHEKYQFAKQQFDPGSIYAKNDAGTFKAGVAAGFLLSKFRDSDSDTKFRLGFYFGGEGMYYFTNQVVFLTGLLLAFNGSDYEDNFRIKMTSLMIPLMVGYWINTQFMAMLGVQPSFIFSAKDGNGENYKDFFKGVDFGLKFGLAYSITQELLARITYTHGLSDILDSEYNGTVKTAQIEIGAVYYLFQR</sequence>
<keyword evidence="5" id="KW-1185">Reference proteome</keyword>
<dbReference type="RefSeq" id="WP_225699702.1">
    <property type="nucleotide sequence ID" value="NZ_JAIXNE010000007.1"/>
</dbReference>
<keyword evidence="1" id="KW-0472">Membrane</keyword>
<gene>
    <name evidence="4" type="ORF">LDX50_28460</name>
</gene>
<protein>
    <submittedName>
        <fullName evidence="4">PorT family protein</fullName>
    </submittedName>
</protein>
<evidence type="ECO:0000256" key="1">
    <source>
        <dbReference type="SAM" id="Phobius"/>
    </source>
</evidence>
<dbReference type="Proteomes" id="UP001139409">
    <property type="component" value="Unassembled WGS sequence"/>
</dbReference>
<keyword evidence="1" id="KW-0812">Transmembrane</keyword>
<evidence type="ECO:0000256" key="2">
    <source>
        <dbReference type="SAM" id="SignalP"/>
    </source>
</evidence>
<dbReference type="SUPFAM" id="SSF56925">
    <property type="entry name" value="OMPA-like"/>
    <property type="match status" value="1"/>
</dbReference>
<evidence type="ECO:0000313" key="4">
    <source>
        <dbReference type="EMBL" id="MCA6078841.1"/>
    </source>
</evidence>
<feature type="chain" id="PRO_5040731953" evidence="2">
    <location>
        <begin position="21"/>
        <end position="218"/>
    </location>
</feature>
<proteinExistence type="predicted"/>
<dbReference type="InterPro" id="IPR011250">
    <property type="entry name" value="OMP/PagP_B-barrel"/>
</dbReference>
<keyword evidence="1" id="KW-1133">Transmembrane helix</keyword>
<reference evidence="4" key="1">
    <citation type="submission" date="2021-09" db="EMBL/GenBank/DDBJ databases">
        <title>Fulvivirga sp. isolated from coastal sediment.</title>
        <authorList>
            <person name="Yu H."/>
        </authorList>
    </citation>
    <scope>NUCLEOTIDE SEQUENCE</scope>
    <source>
        <strain evidence="4">1062</strain>
    </source>
</reference>
<comment type="caution">
    <text evidence="4">The sequence shown here is derived from an EMBL/GenBank/DDBJ whole genome shotgun (WGS) entry which is preliminary data.</text>
</comment>
<accession>A0A9X1L337</accession>
<feature type="transmembrane region" description="Helical" evidence="1">
    <location>
        <begin position="87"/>
        <end position="106"/>
    </location>
</feature>
<feature type="domain" description="Outer membrane protein beta-barrel" evidence="3">
    <location>
        <begin position="53"/>
        <end position="194"/>
    </location>
</feature>
<organism evidence="4 5">
    <name type="scientific">Fulvivirga sedimenti</name>
    <dbReference type="NCBI Taxonomy" id="2879465"/>
    <lineage>
        <taxon>Bacteria</taxon>
        <taxon>Pseudomonadati</taxon>
        <taxon>Bacteroidota</taxon>
        <taxon>Cytophagia</taxon>
        <taxon>Cytophagales</taxon>
        <taxon>Fulvivirgaceae</taxon>
        <taxon>Fulvivirga</taxon>
    </lineage>
</organism>
<dbReference type="InterPro" id="IPR025665">
    <property type="entry name" value="Beta-barrel_OMP_2"/>
</dbReference>
<evidence type="ECO:0000259" key="3">
    <source>
        <dbReference type="Pfam" id="PF13568"/>
    </source>
</evidence>
<name>A0A9X1L337_9BACT</name>
<evidence type="ECO:0000313" key="5">
    <source>
        <dbReference type="Proteomes" id="UP001139409"/>
    </source>
</evidence>